<evidence type="ECO:0000256" key="3">
    <source>
        <dbReference type="ARBA" id="ARBA00023015"/>
    </source>
</evidence>
<evidence type="ECO:0000256" key="4">
    <source>
        <dbReference type="ARBA" id="ARBA00023163"/>
    </source>
</evidence>
<feature type="compositionally biased region" description="Basic residues" evidence="5">
    <location>
        <begin position="361"/>
        <end position="375"/>
    </location>
</feature>
<organism evidence="7 8">
    <name type="scientific">Musa troglodytarum</name>
    <name type="common">fe'i banana</name>
    <dbReference type="NCBI Taxonomy" id="320322"/>
    <lineage>
        <taxon>Eukaryota</taxon>
        <taxon>Viridiplantae</taxon>
        <taxon>Streptophyta</taxon>
        <taxon>Embryophyta</taxon>
        <taxon>Tracheophyta</taxon>
        <taxon>Spermatophyta</taxon>
        <taxon>Magnoliopsida</taxon>
        <taxon>Liliopsida</taxon>
        <taxon>Zingiberales</taxon>
        <taxon>Musaceae</taxon>
        <taxon>Musa</taxon>
    </lineage>
</organism>
<dbReference type="Gene3D" id="3.40.50.1470">
    <property type="entry name" value="Peptidyl-tRNA hydrolase"/>
    <property type="match status" value="1"/>
</dbReference>
<dbReference type="CDD" id="cd02406">
    <property type="entry name" value="CRS2"/>
    <property type="match status" value="1"/>
</dbReference>
<keyword evidence="4" id="KW-0804">Transcription</keyword>
<dbReference type="InterPro" id="IPR036638">
    <property type="entry name" value="HLH_DNA-bd_sf"/>
</dbReference>
<dbReference type="EMBL" id="CP097507">
    <property type="protein sequence ID" value="URE00551.1"/>
    <property type="molecule type" value="Genomic_DNA"/>
</dbReference>
<dbReference type="OrthoDB" id="1711136at2759"/>
<dbReference type="SMART" id="SM00353">
    <property type="entry name" value="HLH"/>
    <property type="match status" value="1"/>
</dbReference>
<dbReference type="Pfam" id="PF01195">
    <property type="entry name" value="Pept_tRNA_hydro"/>
    <property type="match status" value="1"/>
</dbReference>
<dbReference type="InterPro" id="IPR048076">
    <property type="entry name" value="CRS2-like"/>
</dbReference>
<dbReference type="InterPro" id="IPR036416">
    <property type="entry name" value="Pept_tRNA_hydro_sf"/>
</dbReference>
<evidence type="ECO:0000256" key="5">
    <source>
        <dbReference type="SAM" id="MobiDB-lite"/>
    </source>
</evidence>
<name>A0A9E7FR00_9LILI</name>
<evidence type="ECO:0000313" key="8">
    <source>
        <dbReference type="Proteomes" id="UP001055439"/>
    </source>
</evidence>
<feature type="region of interest" description="Disordered" evidence="5">
    <location>
        <begin position="342"/>
        <end position="409"/>
    </location>
</feature>
<keyword evidence="8" id="KW-1185">Reference proteome</keyword>
<keyword evidence="2" id="KW-0809">Transit peptide</keyword>
<comment type="similarity">
    <text evidence="1">Belongs to the bHLH protein family.</text>
</comment>
<evidence type="ECO:0000259" key="6">
    <source>
        <dbReference type="PROSITE" id="PS50888"/>
    </source>
</evidence>
<accession>A0A9E7FR00</accession>
<dbReference type="GO" id="GO:0046983">
    <property type="term" value="F:protein dimerization activity"/>
    <property type="evidence" value="ECO:0007669"/>
    <property type="project" value="InterPro"/>
</dbReference>
<dbReference type="FunFam" id="3.40.50.1470:FF:000001">
    <property type="entry name" value="Peptidyl-tRNA hydrolase"/>
    <property type="match status" value="1"/>
</dbReference>
<dbReference type="SUPFAM" id="SSF47459">
    <property type="entry name" value="HLH, helix-loop-helix DNA-binding domain"/>
    <property type="match status" value="1"/>
</dbReference>
<dbReference type="PANTHER" id="PTHR17224">
    <property type="entry name" value="PEPTIDYL-TRNA HYDROLASE"/>
    <property type="match status" value="1"/>
</dbReference>
<proteinExistence type="inferred from homology"/>
<feature type="domain" description="BHLH" evidence="6">
    <location>
        <begin position="399"/>
        <end position="449"/>
    </location>
</feature>
<dbReference type="AlphaFoldDB" id="A0A9E7FR00"/>
<dbReference type="NCBIfam" id="TIGR00447">
    <property type="entry name" value="pth"/>
    <property type="match status" value="1"/>
</dbReference>
<sequence length="484" mass="53391">MSSATLSPPPTTASFSSSFLLPHPIQIPFNATRRRRFLLRDYSKRSRALASLPDASEGTRPEYTPWLIAGLGNPGNKYQGTRHNVGYEMIDHISRAERITLNTIQSKALIGIGSIGEVPILLVKPQSYMNYSGESVGPLAAYYQVPLRHILLIYDEMSLPNGVLRLQRKGGHGHHNGVKSVIQHLDGSRDFPRLCIGIGNPPGTMDMRAFLLQKFSKEEQVQMESALEQGVEAVRTLVLKGFSRSIDRFNLVQKYNMGEFIDEGFSCLEPCSSVFMAMDSSMELLCQFPELNGTAMDHPSSGLMCYSDENSSYHQTDELLTAIVGNLTSLLPATAASAISSASNSSALPGTATKSAEANPKKKKRKKKKKKKNNGCRRSSSKEEDMPKEVVHVRARRGQATDSHSLAERARREKINERMRCLQGLVPGCHKALGIAAMLDEIINYVQSLQNQVQMLSMKLAVCESSSERKQAAATLQVMMTILS</sequence>
<dbReference type="Gene3D" id="4.10.280.10">
    <property type="entry name" value="Helix-loop-helix DNA-binding domain"/>
    <property type="match status" value="1"/>
</dbReference>
<dbReference type="PROSITE" id="PS01195">
    <property type="entry name" value="PEPT_TRNA_HYDROL_1"/>
    <property type="match status" value="1"/>
</dbReference>
<dbReference type="GO" id="GO:0004045">
    <property type="term" value="F:peptidyl-tRNA hydrolase activity"/>
    <property type="evidence" value="ECO:0007669"/>
    <property type="project" value="InterPro"/>
</dbReference>
<gene>
    <name evidence="7" type="ORF">MUK42_19739</name>
</gene>
<evidence type="ECO:0000256" key="1">
    <source>
        <dbReference type="ARBA" id="ARBA00005510"/>
    </source>
</evidence>
<reference evidence="7" key="1">
    <citation type="submission" date="2022-05" db="EMBL/GenBank/DDBJ databases">
        <title>The Musa troglodytarum L. genome provides insights into the mechanism of non-climacteric behaviour and enrichment of carotenoids.</title>
        <authorList>
            <person name="Wang J."/>
        </authorList>
    </citation>
    <scope>NUCLEOTIDE SEQUENCE</scope>
    <source>
        <tissue evidence="7">Leaf</tissue>
    </source>
</reference>
<dbReference type="Pfam" id="PF00010">
    <property type="entry name" value="HLH"/>
    <property type="match status" value="1"/>
</dbReference>
<dbReference type="PANTHER" id="PTHR17224:SF3">
    <property type="entry name" value="CHLOROPLASTIC GROUP IIB INTRON SPLICING FACILITATOR CRS2-B, CHLOROPLASTIC"/>
    <property type="match status" value="1"/>
</dbReference>
<protein>
    <submittedName>
        <fullName evidence="7">Chloroplastic group IIB intron splicing facilitator CRS2</fullName>
    </submittedName>
</protein>
<dbReference type="Proteomes" id="UP001055439">
    <property type="component" value="Chromosome 5"/>
</dbReference>
<evidence type="ECO:0000313" key="7">
    <source>
        <dbReference type="EMBL" id="URE00551.1"/>
    </source>
</evidence>
<dbReference type="PROSITE" id="PS01196">
    <property type="entry name" value="PEPT_TRNA_HYDROL_2"/>
    <property type="match status" value="1"/>
</dbReference>
<dbReference type="InterPro" id="IPR018171">
    <property type="entry name" value="Pept_tRNA_hydro_CS"/>
</dbReference>
<dbReference type="InterPro" id="IPR001328">
    <property type="entry name" value="Pept_tRNA_hydro"/>
</dbReference>
<dbReference type="HAMAP" id="MF_00083">
    <property type="entry name" value="Pept_tRNA_hydro_bact"/>
    <property type="match status" value="1"/>
</dbReference>
<dbReference type="SUPFAM" id="SSF53178">
    <property type="entry name" value="Peptidyl-tRNA hydrolase-like"/>
    <property type="match status" value="1"/>
</dbReference>
<dbReference type="InterPro" id="IPR011598">
    <property type="entry name" value="bHLH_dom"/>
</dbReference>
<feature type="compositionally biased region" description="Basic and acidic residues" evidence="5">
    <location>
        <begin position="380"/>
        <end position="392"/>
    </location>
</feature>
<evidence type="ECO:0000256" key="2">
    <source>
        <dbReference type="ARBA" id="ARBA00022946"/>
    </source>
</evidence>
<dbReference type="PROSITE" id="PS50888">
    <property type="entry name" value="BHLH"/>
    <property type="match status" value="1"/>
</dbReference>
<keyword evidence="3" id="KW-0805">Transcription regulation</keyword>